<dbReference type="Pfam" id="PF03279">
    <property type="entry name" value="Lip_A_acyltrans"/>
    <property type="match status" value="1"/>
</dbReference>
<dbReference type="STRING" id="155974.SAMN04487818_106203"/>
<sequence>MSWGERLHAAGYGAGWRLVKTLPEGAATALFRGGADLAARRAGPGAQQLRANLARVVPKAGPAELDDLVRQALRSYARYWQEAFRLPAMDHAAVHAEIDATMTGNEYITAALAEGNGAVLALTHSGNWDAAGVWLAREHGRFTTVAERLKPESLYERFVEYRASLGFEIIPATGGDKNPAVVLAERLRQNKLICLVADRDLTPAGLPVTFFGAKTRMPSGPAYLAARTGAALIPAGCWFTDHGWGLRLHPPIKVDGVRGVKAATQALADVFAADIAAHPADWHMLQKLWIEDLTEARQRELSTGEEPRGRR</sequence>
<gene>
    <name evidence="7" type="ORF">SAMN04487818_106203</name>
</gene>
<dbReference type="GO" id="GO:0009247">
    <property type="term" value="P:glycolipid biosynthetic process"/>
    <property type="evidence" value="ECO:0007669"/>
    <property type="project" value="UniProtKB-ARBA"/>
</dbReference>
<organism evidence="7 8">
    <name type="scientific">Actinokineospora terrae</name>
    <dbReference type="NCBI Taxonomy" id="155974"/>
    <lineage>
        <taxon>Bacteria</taxon>
        <taxon>Bacillati</taxon>
        <taxon>Actinomycetota</taxon>
        <taxon>Actinomycetes</taxon>
        <taxon>Pseudonocardiales</taxon>
        <taxon>Pseudonocardiaceae</taxon>
        <taxon>Actinokineospora</taxon>
    </lineage>
</organism>
<keyword evidence="5" id="KW-0472">Membrane</keyword>
<keyword evidence="6" id="KW-0012">Acyltransferase</keyword>
<evidence type="ECO:0000313" key="7">
    <source>
        <dbReference type="EMBL" id="SER95010.1"/>
    </source>
</evidence>
<dbReference type="GO" id="GO:0005886">
    <property type="term" value="C:plasma membrane"/>
    <property type="evidence" value="ECO:0007669"/>
    <property type="project" value="UniProtKB-SubCell"/>
</dbReference>
<dbReference type="CDD" id="cd07984">
    <property type="entry name" value="LPLAT_LABLAT-like"/>
    <property type="match status" value="1"/>
</dbReference>
<dbReference type="AlphaFoldDB" id="A0A1H9TCF3"/>
<evidence type="ECO:0000256" key="1">
    <source>
        <dbReference type="ARBA" id="ARBA00004533"/>
    </source>
</evidence>
<dbReference type="InterPro" id="IPR004960">
    <property type="entry name" value="LipA_acyltrans"/>
</dbReference>
<keyword evidence="2" id="KW-1003">Cell membrane</keyword>
<evidence type="ECO:0000256" key="5">
    <source>
        <dbReference type="ARBA" id="ARBA00023136"/>
    </source>
</evidence>
<keyword evidence="3" id="KW-0997">Cell inner membrane</keyword>
<keyword evidence="8" id="KW-1185">Reference proteome</keyword>
<comment type="subcellular location">
    <subcellularLocation>
        <location evidence="1">Cell inner membrane</location>
    </subcellularLocation>
</comment>
<evidence type="ECO:0000256" key="4">
    <source>
        <dbReference type="ARBA" id="ARBA00022679"/>
    </source>
</evidence>
<dbReference type="PANTHER" id="PTHR30606">
    <property type="entry name" value="LIPID A BIOSYNTHESIS LAUROYL ACYLTRANSFERASE"/>
    <property type="match status" value="1"/>
</dbReference>
<name>A0A1H9TCF3_9PSEU</name>
<proteinExistence type="predicted"/>
<dbReference type="GO" id="GO:0016746">
    <property type="term" value="F:acyltransferase activity"/>
    <property type="evidence" value="ECO:0007669"/>
    <property type="project" value="UniProtKB-KW"/>
</dbReference>
<evidence type="ECO:0000256" key="3">
    <source>
        <dbReference type="ARBA" id="ARBA00022519"/>
    </source>
</evidence>
<evidence type="ECO:0000313" key="8">
    <source>
        <dbReference type="Proteomes" id="UP000199051"/>
    </source>
</evidence>
<dbReference type="NCBIfam" id="NF005919">
    <property type="entry name" value="PRK07920.1"/>
    <property type="match status" value="1"/>
</dbReference>
<reference evidence="8" key="1">
    <citation type="submission" date="2016-10" db="EMBL/GenBank/DDBJ databases">
        <authorList>
            <person name="Varghese N."/>
            <person name="Submissions S."/>
        </authorList>
    </citation>
    <scope>NUCLEOTIDE SEQUENCE [LARGE SCALE GENOMIC DNA]</scope>
    <source>
        <strain evidence="8">DSM 44260</strain>
    </source>
</reference>
<evidence type="ECO:0000256" key="6">
    <source>
        <dbReference type="ARBA" id="ARBA00023315"/>
    </source>
</evidence>
<accession>A0A1H9TCF3</accession>
<evidence type="ECO:0000256" key="2">
    <source>
        <dbReference type="ARBA" id="ARBA00022475"/>
    </source>
</evidence>
<dbReference type="RefSeq" id="WP_092778655.1">
    <property type="nucleotide sequence ID" value="NZ_FOGI01000006.1"/>
</dbReference>
<keyword evidence="4 7" id="KW-0808">Transferase</keyword>
<dbReference type="Proteomes" id="UP000199051">
    <property type="component" value="Unassembled WGS sequence"/>
</dbReference>
<dbReference type="PANTHER" id="PTHR30606:SF10">
    <property type="entry name" value="PHOSPHATIDYLINOSITOL MANNOSIDE ACYLTRANSFERASE"/>
    <property type="match status" value="1"/>
</dbReference>
<protein>
    <submittedName>
        <fullName evidence="7">KDO2-lipid IV(A) lauroyltransferase</fullName>
    </submittedName>
</protein>
<dbReference type="EMBL" id="FOGI01000006">
    <property type="protein sequence ID" value="SER95010.1"/>
    <property type="molecule type" value="Genomic_DNA"/>
</dbReference>